<protein>
    <recommendedName>
        <fullName evidence="2">Phosphatidic acid phosphatase type 2/haloperoxidase domain-containing protein</fullName>
    </recommendedName>
</protein>
<dbReference type="InterPro" id="IPR000326">
    <property type="entry name" value="PAP2/HPO"/>
</dbReference>
<dbReference type="Pfam" id="PF01569">
    <property type="entry name" value="PAP2"/>
    <property type="match status" value="1"/>
</dbReference>
<evidence type="ECO:0000313" key="3">
    <source>
        <dbReference type="EMBL" id="KAA6321735.1"/>
    </source>
</evidence>
<dbReference type="CDD" id="cd03394">
    <property type="entry name" value="PAP2_like_5"/>
    <property type="match status" value="1"/>
</dbReference>
<sequence>MLSITRIVFLFLIFCSSLDTFAENRDNINLIKDTVSQNIQFPYKQLILPASLIIYGTIETICSDKFHLMNYTVEHVVANHIDNKLTMDDVLQYVPIASIYTLDLIGIKAKSRLKDRIILSTISGTLVCIAVNTIKYTTKIERPDKSRRNSFPSGHTATAFMGAEFLRQEYKDVSVWYGIMGYTVAIGTGLLRMYNKKHWWSDVIVGASIGIISTRLAYWIYPT</sequence>
<organism evidence="3">
    <name type="scientific">termite gut metagenome</name>
    <dbReference type="NCBI Taxonomy" id="433724"/>
    <lineage>
        <taxon>unclassified sequences</taxon>
        <taxon>metagenomes</taxon>
        <taxon>organismal metagenomes</taxon>
    </lineage>
</organism>
<comment type="caution">
    <text evidence="3">The sequence shown here is derived from an EMBL/GenBank/DDBJ whole genome shotgun (WGS) entry which is preliminary data.</text>
</comment>
<dbReference type="InterPro" id="IPR036938">
    <property type="entry name" value="PAP2/HPO_sf"/>
</dbReference>
<dbReference type="AlphaFoldDB" id="A0A5J4QJZ1"/>
<gene>
    <name evidence="3" type="ORF">EZS27_028651</name>
</gene>
<dbReference type="Gene3D" id="1.20.144.10">
    <property type="entry name" value="Phosphatidic acid phosphatase type 2/haloperoxidase"/>
    <property type="match status" value="1"/>
</dbReference>
<evidence type="ECO:0000259" key="2">
    <source>
        <dbReference type="SMART" id="SM00014"/>
    </source>
</evidence>
<feature type="transmembrane region" description="Helical" evidence="1">
    <location>
        <begin position="117"/>
        <end position="134"/>
    </location>
</feature>
<keyword evidence="1" id="KW-1133">Transmembrane helix</keyword>
<keyword evidence="1" id="KW-0812">Transmembrane</keyword>
<evidence type="ECO:0000256" key="1">
    <source>
        <dbReference type="SAM" id="Phobius"/>
    </source>
</evidence>
<dbReference type="EMBL" id="SNRY01003231">
    <property type="protein sequence ID" value="KAA6321735.1"/>
    <property type="molecule type" value="Genomic_DNA"/>
</dbReference>
<feature type="transmembrane region" description="Helical" evidence="1">
    <location>
        <begin position="174"/>
        <end position="191"/>
    </location>
</feature>
<keyword evidence="1" id="KW-0472">Membrane</keyword>
<feature type="transmembrane region" description="Helical" evidence="1">
    <location>
        <begin position="203"/>
        <end position="221"/>
    </location>
</feature>
<feature type="non-terminal residue" evidence="3">
    <location>
        <position position="223"/>
    </location>
</feature>
<dbReference type="SMART" id="SM00014">
    <property type="entry name" value="acidPPc"/>
    <property type="match status" value="1"/>
</dbReference>
<feature type="domain" description="Phosphatidic acid phosphatase type 2/haloperoxidase" evidence="2">
    <location>
        <begin position="118"/>
        <end position="218"/>
    </location>
</feature>
<name>A0A5J4QJZ1_9ZZZZ</name>
<accession>A0A5J4QJZ1</accession>
<reference evidence="3" key="1">
    <citation type="submission" date="2019-03" db="EMBL/GenBank/DDBJ databases">
        <title>Single cell metagenomics reveals metabolic interactions within the superorganism composed of flagellate Streblomastix strix and complex community of Bacteroidetes bacteria on its surface.</title>
        <authorList>
            <person name="Treitli S.C."/>
            <person name="Kolisko M."/>
            <person name="Husnik F."/>
            <person name="Keeling P."/>
            <person name="Hampl V."/>
        </authorList>
    </citation>
    <scope>NUCLEOTIDE SEQUENCE</scope>
    <source>
        <strain evidence="3">STM</strain>
    </source>
</reference>
<dbReference type="SUPFAM" id="SSF48317">
    <property type="entry name" value="Acid phosphatase/Vanadium-dependent haloperoxidase"/>
    <property type="match status" value="1"/>
</dbReference>
<proteinExistence type="predicted"/>